<proteinExistence type="predicted"/>
<dbReference type="Pfam" id="PF10106">
    <property type="entry name" value="DUF2345"/>
    <property type="match status" value="1"/>
</dbReference>
<evidence type="ECO:0000313" key="2">
    <source>
        <dbReference type="EMBL" id="CAG9176394.1"/>
    </source>
</evidence>
<sequence length="88" mass="8860">MALKDATLSSTEGKVLITAAKGIMLGDGSGAYISIENGKIVLASPSGEIAAKGNLNVEGPAGGGFTFPNWTNAPVKGIKGDMNFGFSE</sequence>
<organism evidence="2 3">
    <name type="scientific">Cupriavidus laharis</name>
    <dbReference type="NCBI Taxonomy" id="151654"/>
    <lineage>
        <taxon>Bacteria</taxon>
        <taxon>Pseudomonadati</taxon>
        <taxon>Pseudomonadota</taxon>
        <taxon>Betaproteobacteria</taxon>
        <taxon>Burkholderiales</taxon>
        <taxon>Burkholderiaceae</taxon>
        <taxon>Cupriavidus</taxon>
    </lineage>
</organism>
<keyword evidence="3" id="KW-1185">Reference proteome</keyword>
<gene>
    <name evidence="2" type="ORF">LMG23992_03263</name>
</gene>
<dbReference type="EMBL" id="CAJZAI010000007">
    <property type="protein sequence ID" value="CAG9176394.1"/>
    <property type="molecule type" value="Genomic_DNA"/>
</dbReference>
<name>A0ABM8X8T1_9BURK</name>
<comment type="caution">
    <text evidence="2">The sequence shown here is derived from an EMBL/GenBank/DDBJ whole genome shotgun (WGS) entry which is preliminary data.</text>
</comment>
<feature type="domain" description="DUF2345" evidence="1">
    <location>
        <begin position="2"/>
        <end position="60"/>
    </location>
</feature>
<dbReference type="Proteomes" id="UP000727654">
    <property type="component" value="Unassembled WGS sequence"/>
</dbReference>
<dbReference type="InterPro" id="IPR018769">
    <property type="entry name" value="VgrG2_DUF2345"/>
</dbReference>
<reference evidence="2 3" key="1">
    <citation type="submission" date="2021-08" db="EMBL/GenBank/DDBJ databases">
        <authorList>
            <person name="Peeters C."/>
        </authorList>
    </citation>
    <scope>NUCLEOTIDE SEQUENCE [LARGE SCALE GENOMIC DNA]</scope>
    <source>
        <strain evidence="2 3">LMG 23992</strain>
    </source>
</reference>
<evidence type="ECO:0000313" key="3">
    <source>
        <dbReference type="Proteomes" id="UP000727654"/>
    </source>
</evidence>
<accession>A0ABM8X8T1</accession>
<evidence type="ECO:0000259" key="1">
    <source>
        <dbReference type="Pfam" id="PF10106"/>
    </source>
</evidence>
<protein>
    <recommendedName>
        <fullName evidence="1">DUF2345 domain-containing protein</fullName>
    </recommendedName>
</protein>